<accession>A0A2W1BAT6</accession>
<sequence length="279" mass="32582">MRTSHRQFTIMIEFMEKHGDISKSNGTNRDKIDKLEKWVELVDLLNSEGSGDARTGEKWRKVWCDYKNNTKKKWLKINRQARENSRLKKTMTDLEIRVLNIIGVQTATGTPTQEAEFIQTDAVEEDRLEGLQAPAKESEDALTADDVLYEFTPISEDEWKNPRTISQPAVTAPVADPSPQPPHTPPSLAQTDWEPPTKKKREEEERKKEEEEEKVSVLKLFQEYERKARDCERERERNAQELERERIRQRDVELQLQAQWLQFMKDALGVVKSYLGIKS</sequence>
<feature type="compositionally biased region" description="Basic and acidic residues" evidence="1">
    <location>
        <begin position="195"/>
        <end position="209"/>
    </location>
</feature>
<protein>
    <submittedName>
        <fullName evidence="2">Uncharacterized protein</fullName>
    </submittedName>
</protein>
<dbReference type="AlphaFoldDB" id="A0A2W1BAT6"/>
<proteinExistence type="predicted"/>
<feature type="compositionally biased region" description="Pro residues" evidence="1">
    <location>
        <begin position="176"/>
        <end position="185"/>
    </location>
</feature>
<dbReference type="OrthoDB" id="439192at2759"/>
<gene>
    <name evidence="2" type="primary">HaOG211041</name>
    <name evidence="2" type="ORF">B5X24_HaOG211041</name>
</gene>
<dbReference type="EMBL" id="KZ150178">
    <property type="protein sequence ID" value="PZC72549.1"/>
    <property type="molecule type" value="Genomic_DNA"/>
</dbReference>
<name>A0A2W1BAT6_HELAM</name>
<reference evidence="2 3" key="1">
    <citation type="journal article" date="2017" name="BMC Biol.">
        <title>Genomic innovations, transcriptional plasticity and gene loss underlying the evolution and divergence of two highly polyphagous and invasive Helicoverpa pest species.</title>
        <authorList>
            <person name="Pearce S.L."/>
            <person name="Clarke D.F."/>
            <person name="East P.D."/>
            <person name="Elfekih S."/>
            <person name="Gordon K.H."/>
            <person name="Jermiin L.S."/>
            <person name="McGaughran A."/>
            <person name="Oakeshott J.G."/>
            <person name="Papanikolaou A."/>
            <person name="Perera O.P."/>
            <person name="Rane R.V."/>
            <person name="Richards S."/>
            <person name="Tay W.T."/>
            <person name="Walsh T.K."/>
            <person name="Anderson A."/>
            <person name="Anderson C.J."/>
            <person name="Asgari S."/>
            <person name="Board P.G."/>
            <person name="Bretschneider A."/>
            <person name="Campbell P.M."/>
            <person name="Chertemps T."/>
            <person name="Christeller J.T."/>
            <person name="Coppin C.W."/>
            <person name="Downes S.J."/>
            <person name="Duan G."/>
            <person name="Farnsworth C.A."/>
            <person name="Good R.T."/>
            <person name="Han L.B."/>
            <person name="Han Y.C."/>
            <person name="Hatje K."/>
            <person name="Horne I."/>
            <person name="Huang Y.P."/>
            <person name="Hughes D.S."/>
            <person name="Jacquin-Joly E."/>
            <person name="James W."/>
            <person name="Jhangiani S."/>
            <person name="Kollmar M."/>
            <person name="Kuwar S.S."/>
            <person name="Li S."/>
            <person name="Liu N.Y."/>
            <person name="Maibeche M.T."/>
            <person name="Miller J.R."/>
            <person name="Montagne N."/>
            <person name="Perry T."/>
            <person name="Qu J."/>
            <person name="Song S.V."/>
            <person name="Sutton G.G."/>
            <person name="Vogel H."/>
            <person name="Walenz B.P."/>
            <person name="Xu W."/>
            <person name="Zhang H.J."/>
            <person name="Zou Z."/>
            <person name="Batterham P."/>
            <person name="Edwards O.R."/>
            <person name="Feyereisen R."/>
            <person name="Gibbs R.A."/>
            <person name="Heckel D.G."/>
            <person name="McGrath A."/>
            <person name="Robin C."/>
            <person name="Scherer S.E."/>
            <person name="Worley K.C."/>
            <person name="Wu Y.D."/>
        </authorList>
    </citation>
    <scope>NUCLEOTIDE SEQUENCE [LARGE SCALE GENOMIC DNA]</scope>
    <source>
        <strain evidence="2">Harm_GR_Male_#8</strain>
        <tissue evidence="2">Whole organism</tissue>
    </source>
</reference>
<organism evidence="2 3">
    <name type="scientific">Helicoverpa armigera</name>
    <name type="common">Cotton bollworm</name>
    <name type="synonym">Heliothis armigera</name>
    <dbReference type="NCBI Taxonomy" id="29058"/>
    <lineage>
        <taxon>Eukaryota</taxon>
        <taxon>Metazoa</taxon>
        <taxon>Ecdysozoa</taxon>
        <taxon>Arthropoda</taxon>
        <taxon>Hexapoda</taxon>
        <taxon>Insecta</taxon>
        <taxon>Pterygota</taxon>
        <taxon>Neoptera</taxon>
        <taxon>Endopterygota</taxon>
        <taxon>Lepidoptera</taxon>
        <taxon>Glossata</taxon>
        <taxon>Ditrysia</taxon>
        <taxon>Noctuoidea</taxon>
        <taxon>Noctuidae</taxon>
        <taxon>Heliothinae</taxon>
        <taxon>Helicoverpa</taxon>
    </lineage>
</organism>
<evidence type="ECO:0000313" key="2">
    <source>
        <dbReference type="EMBL" id="PZC72549.1"/>
    </source>
</evidence>
<evidence type="ECO:0000256" key="1">
    <source>
        <dbReference type="SAM" id="MobiDB-lite"/>
    </source>
</evidence>
<feature type="region of interest" description="Disordered" evidence="1">
    <location>
        <begin position="169"/>
        <end position="214"/>
    </location>
</feature>
<keyword evidence="3" id="KW-1185">Reference proteome</keyword>
<evidence type="ECO:0000313" key="3">
    <source>
        <dbReference type="Proteomes" id="UP000249218"/>
    </source>
</evidence>
<dbReference type="Proteomes" id="UP000249218">
    <property type="component" value="Unassembled WGS sequence"/>
</dbReference>